<evidence type="ECO:0000256" key="1">
    <source>
        <dbReference type="ARBA" id="ARBA00022737"/>
    </source>
</evidence>
<keyword evidence="1" id="KW-0677">Repeat</keyword>
<accession>A0A1V4SFK4</accession>
<evidence type="ECO:0000256" key="2">
    <source>
        <dbReference type="SAM" id="Phobius"/>
    </source>
</evidence>
<dbReference type="Proteomes" id="UP000191554">
    <property type="component" value="Unassembled WGS sequence"/>
</dbReference>
<feature type="domain" description="SLH" evidence="3">
    <location>
        <begin position="144"/>
        <end position="202"/>
    </location>
</feature>
<protein>
    <submittedName>
        <fullName evidence="4">Endo-1,4-beta-xylanase A</fullName>
        <ecNumber evidence="4">3.2.1.8</ecNumber>
    </submittedName>
</protein>
<reference evidence="4 5" key="1">
    <citation type="submission" date="2017-03" db="EMBL/GenBank/DDBJ databases">
        <title>Genome sequence of Clostridium hungatei DSM 14427.</title>
        <authorList>
            <person name="Poehlein A."/>
            <person name="Daniel R."/>
        </authorList>
    </citation>
    <scope>NUCLEOTIDE SEQUENCE [LARGE SCALE GENOMIC DNA]</scope>
    <source>
        <strain evidence="4 5">DSM 14427</strain>
    </source>
</reference>
<keyword evidence="4" id="KW-0624">Polysaccharide degradation</keyword>
<dbReference type="Pfam" id="PF00395">
    <property type="entry name" value="SLH"/>
    <property type="match status" value="3"/>
</dbReference>
<keyword evidence="4" id="KW-0858">Xylan degradation</keyword>
<dbReference type="AlphaFoldDB" id="A0A1V4SFK4"/>
<name>A0A1V4SFK4_RUMHU</name>
<keyword evidence="5" id="KW-1185">Reference proteome</keyword>
<dbReference type="GO" id="GO:0045493">
    <property type="term" value="P:xylan catabolic process"/>
    <property type="evidence" value="ECO:0007669"/>
    <property type="project" value="UniProtKB-KW"/>
</dbReference>
<evidence type="ECO:0000313" key="4">
    <source>
        <dbReference type="EMBL" id="OPX42584.1"/>
    </source>
</evidence>
<dbReference type="STRING" id="48256.CLHUN_35510"/>
<dbReference type="EMBL" id="MZGX01000027">
    <property type="protein sequence ID" value="OPX42584.1"/>
    <property type="molecule type" value="Genomic_DNA"/>
</dbReference>
<feature type="domain" description="SLH" evidence="3">
    <location>
        <begin position="80"/>
        <end position="143"/>
    </location>
</feature>
<dbReference type="PROSITE" id="PS51272">
    <property type="entry name" value="SLH"/>
    <property type="match status" value="3"/>
</dbReference>
<keyword evidence="4" id="KW-0119">Carbohydrate metabolism</keyword>
<keyword evidence="4" id="KW-0378">Hydrolase</keyword>
<feature type="domain" description="SLH" evidence="3">
    <location>
        <begin position="203"/>
        <end position="265"/>
    </location>
</feature>
<keyword evidence="4" id="KW-0326">Glycosidase</keyword>
<dbReference type="EC" id="3.2.1.8" evidence="4"/>
<dbReference type="PANTHER" id="PTHR43308">
    <property type="entry name" value="OUTER MEMBRANE PROTEIN ALPHA-RELATED"/>
    <property type="match status" value="1"/>
</dbReference>
<keyword evidence="2" id="KW-0812">Transmembrane</keyword>
<dbReference type="InterPro" id="IPR001119">
    <property type="entry name" value="SLH_dom"/>
</dbReference>
<evidence type="ECO:0000259" key="3">
    <source>
        <dbReference type="PROSITE" id="PS51272"/>
    </source>
</evidence>
<proteinExistence type="predicted"/>
<keyword evidence="2" id="KW-0472">Membrane</keyword>
<dbReference type="OrthoDB" id="5845122at2"/>
<evidence type="ECO:0000313" key="5">
    <source>
        <dbReference type="Proteomes" id="UP000191554"/>
    </source>
</evidence>
<organism evidence="4 5">
    <name type="scientific">Ruminiclostridium hungatei</name>
    <name type="common">Clostridium hungatei</name>
    <dbReference type="NCBI Taxonomy" id="48256"/>
    <lineage>
        <taxon>Bacteria</taxon>
        <taxon>Bacillati</taxon>
        <taxon>Bacillota</taxon>
        <taxon>Clostridia</taxon>
        <taxon>Eubacteriales</taxon>
        <taxon>Oscillospiraceae</taxon>
        <taxon>Ruminiclostridium</taxon>
    </lineage>
</organism>
<feature type="transmembrane region" description="Helical" evidence="2">
    <location>
        <begin position="62"/>
        <end position="85"/>
    </location>
</feature>
<dbReference type="InterPro" id="IPR051465">
    <property type="entry name" value="Cell_Envelope_Struct_Comp"/>
</dbReference>
<comment type="caution">
    <text evidence="4">The sequence shown here is derived from an EMBL/GenBank/DDBJ whole genome shotgun (WGS) entry which is preliminary data.</text>
</comment>
<dbReference type="GO" id="GO:0031176">
    <property type="term" value="F:endo-1,4-beta-xylanase activity"/>
    <property type="evidence" value="ECO:0007669"/>
    <property type="project" value="UniProtKB-EC"/>
</dbReference>
<gene>
    <name evidence="4" type="primary">xynA1_12</name>
    <name evidence="4" type="ORF">CLHUN_35510</name>
</gene>
<sequence length="427" mass="45979">MHLFGAFHADRLVNAGNCRIIYIKIIDITQRIIESLLSISLQYKKRKFTAINKGDQVMGKKFGYYILAVVFFIVLWGNAASAVAFSDVGNHRGAGHINRMAAEGVLGGYPDGTFKPDRNISRVELAAIINGIFNNQEKSSRKFRDVAPKDWFSGEIAKAVAAGYITGYEDGTVRPGKFVTRQEGYKIVADAFGLSGLASDSYAAFSDAGAVQQWARNSTGVLLDRGYIIDDGSGKLLPRKFMTRAEAVELLDRAAGLIINANVASFKDKTVEGNLFVRSSVSALENISVNGDLYIPQSALKQNIVLDNVRIKGRLYIRNNKLDSIRIKGGETGGIIIAGQSARVHLELEGSTVSGTLGVFAASFINVGSGSRVKKVELEAGASGTVIEAVPGVQISNRSKNIIVNGVAIDEGTVFTTTDSLDLINVY</sequence>
<keyword evidence="2" id="KW-1133">Transmembrane helix</keyword>
<dbReference type="PANTHER" id="PTHR43308:SF5">
    <property type="entry name" value="S-LAYER PROTEIN _ PEPTIDOGLYCAN ENDO-BETA-N-ACETYLGLUCOSAMINIDASE"/>
    <property type="match status" value="1"/>
</dbReference>